<dbReference type="EMBL" id="QXQA01000002">
    <property type="protein sequence ID" value="RIX59295.1"/>
    <property type="molecule type" value="Genomic_DNA"/>
</dbReference>
<evidence type="ECO:0000313" key="2">
    <source>
        <dbReference type="Proteomes" id="UP000266482"/>
    </source>
</evidence>
<name>A0A3A1VGA6_9BACL</name>
<dbReference type="RefSeq" id="WP_119598126.1">
    <property type="nucleotide sequence ID" value="NZ_QXQA01000002.1"/>
</dbReference>
<comment type="caution">
    <text evidence="1">The sequence shown here is derived from an EMBL/GenBank/DDBJ whole genome shotgun (WGS) entry which is preliminary data.</text>
</comment>
<accession>A0A3A1VGA6</accession>
<evidence type="ECO:0000313" key="1">
    <source>
        <dbReference type="EMBL" id="RIX59295.1"/>
    </source>
</evidence>
<sequence>MLNTISKNALNQKNEEVTVSCSLFELRQGMIRTFRISLFDYRYKEIGYLIFNYYESGIYITQFKVDDIGIGHGRIIHDFFLEMLPQIEEIAFSLGLRSNRIAIVEGELRPDGISRSDLITIYKKFGYEVDGNDIKLDFSKKRR</sequence>
<dbReference type="AlphaFoldDB" id="A0A3A1VGA6"/>
<organism evidence="1 2">
    <name type="scientific">Paenibacillus nanensis</name>
    <dbReference type="NCBI Taxonomy" id="393251"/>
    <lineage>
        <taxon>Bacteria</taxon>
        <taxon>Bacillati</taxon>
        <taxon>Bacillota</taxon>
        <taxon>Bacilli</taxon>
        <taxon>Bacillales</taxon>
        <taxon>Paenibacillaceae</taxon>
        <taxon>Paenibacillus</taxon>
    </lineage>
</organism>
<reference evidence="1 2" key="1">
    <citation type="submission" date="2018-09" db="EMBL/GenBank/DDBJ databases">
        <title>Paenibacillus aracenensis nov. sp. isolated from a cave in southern Spain.</title>
        <authorList>
            <person name="Jurado V."/>
            <person name="Gutierrez-Patricio S."/>
            <person name="Gonzalez-Pimentel J.L."/>
            <person name="Miller A.Z."/>
            <person name="Laiz L."/>
            <person name="Saiz-Jimenez C."/>
        </authorList>
    </citation>
    <scope>NUCLEOTIDE SEQUENCE [LARGE SCALE GENOMIC DNA]</scope>
    <source>
        <strain evidence="1 2">DSM 22867</strain>
    </source>
</reference>
<proteinExistence type="predicted"/>
<keyword evidence="2" id="KW-1185">Reference proteome</keyword>
<protein>
    <recommendedName>
        <fullName evidence="3">GNAT family N-acetyltransferase</fullName>
    </recommendedName>
</protein>
<evidence type="ECO:0008006" key="3">
    <source>
        <dbReference type="Google" id="ProtNLM"/>
    </source>
</evidence>
<dbReference type="Proteomes" id="UP000266482">
    <property type="component" value="Unassembled WGS sequence"/>
</dbReference>
<gene>
    <name evidence="1" type="ORF">D3P08_03830</name>
</gene>